<name>A0A6C0MDT3_9HEMI</name>
<dbReference type="InterPro" id="IPR000298">
    <property type="entry name" value="Cyt_c_oxidase-like_su3"/>
</dbReference>
<keyword evidence="7 10" id="KW-1133">Transmembrane helix</keyword>
<dbReference type="InterPro" id="IPR024791">
    <property type="entry name" value="Cyt_c/ubiquinol_Oxase_su3"/>
</dbReference>
<feature type="transmembrane region" description="Helical" evidence="10">
    <location>
        <begin position="236"/>
        <end position="257"/>
    </location>
</feature>
<dbReference type="RefSeq" id="YP_009733500.1">
    <property type="nucleotide sequence ID" value="NC_046066.1"/>
</dbReference>
<accession>A0A6C0MDT3</accession>
<dbReference type="Gene3D" id="1.10.287.70">
    <property type="match status" value="1"/>
</dbReference>
<dbReference type="SUPFAM" id="SSF81452">
    <property type="entry name" value="Cytochrome c oxidase subunit III-like"/>
    <property type="match status" value="1"/>
</dbReference>
<dbReference type="GO" id="GO:0004129">
    <property type="term" value="F:cytochrome-c oxidase activity"/>
    <property type="evidence" value="ECO:0007669"/>
    <property type="project" value="InterPro"/>
</dbReference>
<feature type="domain" description="Heme-copper oxidase subunit III family profile" evidence="11">
    <location>
        <begin position="2"/>
        <end position="259"/>
    </location>
</feature>
<sequence>MNNHQYHMVNNSPWPIMTSISMFSLTTGAVMFMHKINKNTMMLGLLATILCSYQWWRDIIRESTFQGIHNKKIMNMMKWGMMLFILSEVLFFTSFFWAFFHASLAPSVELGMKWPPMGINSMNEMNIPLLNTIILLTSGISITWAHHSILLKKFNQTLKSMLLTIMLGIYFTMLQLYEYMESSFTIADSVFGSTFFMMTGFHGIHVLVGTIFILVSTMRMKKLHFSQNHMIGFEAAAWYWHFVDVVWLMLYLSIYWWGM</sequence>
<evidence type="ECO:0000256" key="2">
    <source>
        <dbReference type="ARBA" id="ARBA00010581"/>
    </source>
</evidence>
<keyword evidence="8 10" id="KW-0472">Membrane</keyword>
<reference evidence="12" key="1">
    <citation type="journal article" date="2020" name="Int. J. Biol. Macromol.">
        <title>Comparative mitogenomes of six species in the subfamily Iassinae (Hemiptera: Cicadellidae) and phylogenetic analysis.</title>
        <authorList>
            <person name="Wang J."/>
            <person name="Wu Y."/>
            <person name="Dai R."/>
            <person name="Yang M."/>
        </authorList>
    </citation>
    <scope>NUCLEOTIDE SEQUENCE</scope>
</reference>
<dbReference type="CDD" id="cd01665">
    <property type="entry name" value="Cyt_c_Oxidase_III"/>
    <property type="match status" value="1"/>
</dbReference>
<gene>
    <name evidence="12" type="primary">COX3</name>
</gene>
<dbReference type="FunFam" id="1.20.120.80:FF:000002">
    <property type="entry name" value="Cytochrome c oxidase subunit 3"/>
    <property type="match status" value="1"/>
</dbReference>
<dbReference type="PANTHER" id="PTHR11403">
    <property type="entry name" value="CYTOCHROME C OXIDASE SUBUNIT III"/>
    <property type="match status" value="1"/>
</dbReference>
<keyword evidence="9 12" id="KW-0496">Mitochondrion</keyword>
<dbReference type="InterPro" id="IPR013833">
    <property type="entry name" value="Cyt_c_oxidase_su3_a-hlx"/>
</dbReference>
<dbReference type="GO" id="GO:0006123">
    <property type="term" value="P:mitochondrial electron transport, cytochrome c to oxygen"/>
    <property type="evidence" value="ECO:0007669"/>
    <property type="project" value="UniProtKB-ARBA"/>
</dbReference>
<geneLocation type="mitochondrion" evidence="12"/>
<dbReference type="GeneID" id="44154300"/>
<dbReference type="Gene3D" id="1.20.120.80">
    <property type="entry name" value="Cytochrome c oxidase, subunit III, four-helix bundle"/>
    <property type="match status" value="1"/>
</dbReference>
<dbReference type="InterPro" id="IPR033945">
    <property type="entry name" value="Cyt_c_oxase_su3_dom"/>
</dbReference>
<evidence type="ECO:0000313" key="12">
    <source>
        <dbReference type="EMBL" id="QHV34338.1"/>
    </source>
</evidence>
<feature type="transmembrane region" description="Helical" evidence="10">
    <location>
        <begin position="12"/>
        <end position="33"/>
    </location>
</feature>
<evidence type="ECO:0000256" key="3">
    <source>
        <dbReference type="ARBA" id="ARBA00011164"/>
    </source>
</evidence>
<proteinExistence type="inferred from homology"/>
<dbReference type="InterPro" id="IPR035973">
    <property type="entry name" value="Cyt_c_oxidase_su3-like_sf"/>
</dbReference>
<dbReference type="Pfam" id="PF00510">
    <property type="entry name" value="COX3"/>
    <property type="match status" value="1"/>
</dbReference>
<feature type="transmembrane region" description="Helical" evidence="10">
    <location>
        <begin position="81"/>
        <end position="105"/>
    </location>
</feature>
<feature type="transmembrane region" description="Helical" evidence="10">
    <location>
        <begin position="157"/>
        <end position="177"/>
    </location>
</feature>
<keyword evidence="6" id="KW-1278">Translocase</keyword>
<dbReference type="PANTHER" id="PTHR11403:SF7">
    <property type="entry name" value="CYTOCHROME C OXIDASE SUBUNIT 3"/>
    <property type="match status" value="1"/>
</dbReference>
<evidence type="ECO:0000256" key="8">
    <source>
        <dbReference type="ARBA" id="ARBA00023136"/>
    </source>
</evidence>
<dbReference type="EMBL" id="MN577634">
    <property type="protein sequence ID" value="QHV34338.1"/>
    <property type="molecule type" value="Genomic_DNA"/>
</dbReference>
<feature type="transmembrane region" description="Helical" evidence="10">
    <location>
        <begin position="189"/>
        <end position="215"/>
    </location>
</feature>
<keyword evidence="5 9" id="KW-0812">Transmembrane</keyword>
<feature type="transmembrane region" description="Helical" evidence="10">
    <location>
        <begin position="125"/>
        <end position="145"/>
    </location>
</feature>
<dbReference type="CTD" id="4514"/>
<evidence type="ECO:0000256" key="1">
    <source>
        <dbReference type="ARBA" id="ARBA00004141"/>
    </source>
</evidence>
<organism evidence="12">
    <name type="scientific">Iassus dorsalis</name>
    <dbReference type="NCBI Taxonomy" id="1962553"/>
    <lineage>
        <taxon>Eukaryota</taxon>
        <taxon>Metazoa</taxon>
        <taxon>Ecdysozoa</taxon>
        <taxon>Arthropoda</taxon>
        <taxon>Hexapoda</taxon>
        <taxon>Insecta</taxon>
        <taxon>Pterygota</taxon>
        <taxon>Neoptera</taxon>
        <taxon>Paraneoptera</taxon>
        <taxon>Hemiptera</taxon>
        <taxon>Auchenorrhyncha</taxon>
        <taxon>Membracoidea</taxon>
        <taxon>Cicadellidae</taxon>
        <taxon>Cicadellinae</taxon>
        <taxon>Cicadellini</taxon>
        <taxon>Iassus</taxon>
    </lineage>
</organism>
<evidence type="ECO:0000256" key="7">
    <source>
        <dbReference type="ARBA" id="ARBA00022989"/>
    </source>
</evidence>
<evidence type="ECO:0000259" key="11">
    <source>
        <dbReference type="PROSITE" id="PS50253"/>
    </source>
</evidence>
<comment type="subunit">
    <text evidence="3">Component of the cytochrome c oxidase (complex IV, CIV), a multisubunit enzyme composed of a catalytic core of 3 subunits and several supernumerary subunits. The complex exists as a monomer or a dimer and forms supercomplexes (SCs) in the inner mitochondrial membrane with ubiquinol-cytochrome c oxidoreductase (cytochrome b-c1 complex, complex III, CIII).</text>
</comment>
<comment type="function">
    <text evidence="9">Component of the cytochrome c oxidase, the last enzyme in the mitochondrial electron transport chain which drives oxidative phosphorylation. The respiratory chain contains 3 multisubunit complexes succinate dehydrogenase (complex II, CII), ubiquinol-cytochrome c oxidoreductase (cytochrome b-c1 complex, complex III, CIII) and cytochrome c oxidase (complex IV, CIV), that cooperate to transfer electrons derived from NADH and succinate to molecular oxygen, creating an electrochemical gradient over the inner membrane that drives transmembrane transport and the ATP synthase. Cytochrome c oxidase is the component of the respiratory chain that catalyzes the reduction of oxygen to water. Electrons originating from reduced cytochrome c in the intermembrane space (IMS) are transferred via the dinuclear copper A center (CU(A)) of subunit 2 and heme A of subunit 1 to the active site in subunit 1, a binuclear center (BNC) formed by heme A3 and copper B (CU(B)). The BNC reduces molecular oxygen to 2 water molecules using 4 electrons from cytochrome c in the IMS and 4 protons from the mitochondrial matrix.</text>
</comment>
<evidence type="ECO:0000256" key="5">
    <source>
        <dbReference type="ARBA" id="ARBA00022692"/>
    </source>
</evidence>
<dbReference type="GO" id="GO:0045277">
    <property type="term" value="C:respiratory chain complex IV"/>
    <property type="evidence" value="ECO:0007669"/>
    <property type="project" value="UniProtKB-ARBA"/>
</dbReference>
<dbReference type="PROSITE" id="PS50253">
    <property type="entry name" value="COX3"/>
    <property type="match status" value="1"/>
</dbReference>
<evidence type="ECO:0000256" key="4">
    <source>
        <dbReference type="ARBA" id="ARBA00015944"/>
    </source>
</evidence>
<protein>
    <recommendedName>
        <fullName evidence="4 9">Cytochrome c oxidase subunit 3</fullName>
    </recommendedName>
</protein>
<comment type="subcellular location">
    <subcellularLocation>
        <location evidence="1">Membrane</location>
        <topology evidence="1">Multi-pass membrane protein</topology>
    </subcellularLocation>
</comment>
<evidence type="ECO:0000256" key="9">
    <source>
        <dbReference type="RuleBase" id="RU003375"/>
    </source>
</evidence>
<dbReference type="GO" id="GO:0031967">
    <property type="term" value="C:organelle envelope"/>
    <property type="evidence" value="ECO:0007669"/>
    <property type="project" value="UniProtKB-ARBA"/>
</dbReference>
<dbReference type="AlphaFoldDB" id="A0A6C0MDT3"/>
<dbReference type="GO" id="GO:0005739">
    <property type="term" value="C:mitochondrion"/>
    <property type="evidence" value="ECO:0007669"/>
    <property type="project" value="TreeGrafter"/>
</dbReference>
<evidence type="ECO:0000256" key="6">
    <source>
        <dbReference type="ARBA" id="ARBA00022967"/>
    </source>
</evidence>
<dbReference type="FunFam" id="1.10.287.70:FF:000082">
    <property type="entry name" value="Cytochrome c oxidase subunit 3"/>
    <property type="match status" value="1"/>
</dbReference>
<comment type="similarity">
    <text evidence="2 9">Belongs to the cytochrome c oxidase subunit 3 family.</text>
</comment>
<evidence type="ECO:0000256" key="10">
    <source>
        <dbReference type="SAM" id="Phobius"/>
    </source>
</evidence>
<dbReference type="GO" id="GO:0031090">
    <property type="term" value="C:organelle membrane"/>
    <property type="evidence" value="ECO:0007669"/>
    <property type="project" value="UniProtKB-ARBA"/>
</dbReference>